<dbReference type="GO" id="GO:0005524">
    <property type="term" value="F:ATP binding"/>
    <property type="evidence" value="ECO:0007669"/>
    <property type="project" value="UniProtKB-KW"/>
</dbReference>
<dbReference type="GO" id="GO:0016301">
    <property type="term" value="F:kinase activity"/>
    <property type="evidence" value="ECO:0007669"/>
    <property type="project" value="UniProtKB-KW"/>
</dbReference>
<dbReference type="SUPFAM" id="SSF52374">
    <property type="entry name" value="Nucleotidylyl transferase"/>
    <property type="match status" value="1"/>
</dbReference>
<keyword evidence="4" id="KW-0288">FMN</keyword>
<dbReference type="InterPro" id="IPR015864">
    <property type="entry name" value="FAD_synthase"/>
</dbReference>
<dbReference type="GO" id="GO:0003919">
    <property type="term" value="F:FMN adenylyltransferase activity"/>
    <property type="evidence" value="ECO:0007669"/>
    <property type="project" value="UniProtKB-EC"/>
</dbReference>
<dbReference type="EMBL" id="LR215037">
    <property type="protein sequence ID" value="VEU75792.1"/>
    <property type="molecule type" value="Genomic_DNA"/>
</dbReference>
<keyword evidence="7" id="KW-0547">Nucleotide-binding</keyword>
<sequence>MSLNIYNLYNKPKFNNPIYIIGSFESFHLGHNSLFEKAKEINKNLNRDIILVFFKDPENINKNHKNFIFTDFFYRIQSFANLGFLNAIYLEFSKLKELKPDEFLRLLINDDNKQKVSIIVGEDFKFGFQGSGNKDLLIKTYGKENIYILESLRIGNNIKISTSFIKECVELGDIELVNSLNLFKFGFTCDIENDENINIYFDEKIIQARPGLYIVYVEINSITYYAILKIDYKYKHFLTFIDFKFSGNSIKNARIIFLKSLRFFKDLVDLEITEKDLEKAKKEFLLF</sequence>
<keyword evidence="8" id="KW-0274">FAD</keyword>
<keyword evidence="9" id="KW-0067">ATP-binding</keyword>
<dbReference type="RefSeq" id="WP_129647193.1">
    <property type="nucleotide sequence ID" value="NZ_LR215037.1"/>
</dbReference>
<evidence type="ECO:0000256" key="3">
    <source>
        <dbReference type="ARBA" id="ARBA00022630"/>
    </source>
</evidence>
<evidence type="ECO:0000256" key="8">
    <source>
        <dbReference type="ARBA" id="ARBA00022827"/>
    </source>
</evidence>
<keyword evidence="5 12" id="KW-0808">Transferase</keyword>
<comment type="catalytic activity">
    <reaction evidence="10">
        <text>FMN + ATP + H(+) = FAD + diphosphate</text>
        <dbReference type="Rhea" id="RHEA:17237"/>
        <dbReference type="ChEBI" id="CHEBI:15378"/>
        <dbReference type="ChEBI" id="CHEBI:30616"/>
        <dbReference type="ChEBI" id="CHEBI:33019"/>
        <dbReference type="ChEBI" id="CHEBI:57692"/>
        <dbReference type="ChEBI" id="CHEBI:58210"/>
        <dbReference type="EC" id="2.7.7.2"/>
    </reaction>
</comment>
<dbReference type="GO" id="GO:0009231">
    <property type="term" value="P:riboflavin biosynthetic process"/>
    <property type="evidence" value="ECO:0007669"/>
    <property type="project" value="InterPro"/>
</dbReference>
<dbReference type="Pfam" id="PF06574">
    <property type="entry name" value="FAD_syn"/>
    <property type="match status" value="1"/>
</dbReference>
<proteinExistence type="predicted"/>
<name>A0A449B5D0_9BACT</name>
<evidence type="ECO:0000256" key="10">
    <source>
        <dbReference type="ARBA" id="ARBA00049494"/>
    </source>
</evidence>
<dbReference type="KEGG" id="mmau:NCTC10168_00731"/>
<dbReference type="EC" id="2.7.7.2" evidence="2"/>
<evidence type="ECO:0000313" key="13">
    <source>
        <dbReference type="Proteomes" id="UP000290243"/>
    </source>
</evidence>
<evidence type="ECO:0000313" key="12">
    <source>
        <dbReference type="EMBL" id="VEU75792.1"/>
    </source>
</evidence>
<evidence type="ECO:0000256" key="2">
    <source>
        <dbReference type="ARBA" id="ARBA00012393"/>
    </source>
</evidence>
<organism evidence="12 13">
    <name type="scientific">Mycoplasmopsis maculosa</name>
    <dbReference type="NCBI Taxonomy" id="114885"/>
    <lineage>
        <taxon>Bacteria</taxon>
        <taxon>Bacillati</taxon>
        <taxon>Mycoplasmatota</taxon>
        <taxon>Mycoplasmoidales</taxon>
        <taxon>Metamycoplasmataceae</taxon>
        <taxon>Mycoplasmopsis</taxon>
    </lineage>
</organism>
<accession>A0A449B5D0</accession>
<evidence type="ECO:0000259" key="11">
    <source>
        <dbReference type="Pfam" id="PF06574"/>
    </source>
</evidence>
<dbReference type="AlphaFoldDB" id="A0A449B5D0"/>
<evidence type="ECO:0000256" key="1">
    <source>
        <dbReference type="ARBA" id="ARBA00004726"/>
    </source>
</evidence>
<feature type="domain" description="FAD synthetase" evidence="11">
    <location>
        <begin position="18"/>
        <end position="149"/>
    </location>
</feature>
<keyword evidence="3" id="KW-0285">Flavoprotein</keyword>
<dbReference type="NCBIfam" id="NF005518">
    <property type="entry name" value="PRK07143.1"/>
    <property type="match status" value="1"/>
</dbReference>
<keyword evidence="6" id="KW-0548">Nucleotidyltransferase</keyword>
<reference evidence="12 13" key="1">
    <citation type="submission" date="2019-01" db="EMBL/GenBank/DDBJ databases">
        <authorList>
            <consortium name="Pathogen Informatics"/>
        </authorList>
    </citation>
    <scope>NUCLEOTIDE SEQUENCE [LARGE SCALE GENOMIC DNA]</scope>
    <source>
        <strain evidence="12 13">NCTC10168</strain>
    </source>
</reference>
<keyword evidence="12" id="KW-0418">Kinase</keyword>
<dbReference type="Proteomes" id="UP000290243">
    <property type="component" value="Chromosome"/>
</dbReference>
<dbReference type="NCBIfam" id="NF045965">
    <property type="entry name" value="RibF_rel"/>
    <property type="match status" value="1"/>
</dbReference>
<dbReference type="GO" id="GO:0006747">
    <property type="term" value="P:FAD biosynthetic process"/>
    <property type="evidence" value="ECO:0007669"/>
    <property type="project" value="UniProtKB-UniPathway"/>
</dbReference>
<evidence type="ECO:0000256" key="5">
    <source>
        <dbReference type="ARBA" id="ARBA00022679"/>
    </source>
</evidence>
<comment type="pathway">
    <text evidence="1">Cofactor biosynthesis; FAD biosynthesis; FAD from FMN: step 1/1.</text>
</comment>
<dbReference type="InterPro" id="IPR014729">
    <property type="entry name" value="Rossmann-like_a/b/a_fold"/>
</dbReference>
<evidence type="ECO:0000256" key="9">
    <source>
        <dbReference type="ARBA" id="ARBA00022840"/>
    </source>
</evidence>
<dbReference type="Gene3D" id="3.40.50.620">
    <property type="entry name" value="HUPs"/>
    <property type="match status" value="1"/>
</dbReference>
<dbReference type="UniPathway" id="UPA00277">
    <property type="reaction ID" value="UER00407"/>
</dbReference>
<evidence type="ECO:0000256" key="7">
    <source>
        <dbReference type="ARBA" id="ARBA00022741"/>
    </source>
</evidence>
<protein>
    <recommendedName>
        <fullName evidence="2">FAD synthase</fullName>
        <ecNumber evidence="2">2.7.7.2</ecNumber>
    </recommendedName>
</protein>
<keyword evidence="13" id="KW-1185">Reference proteome</keyword>
<dbReference type="OrthoDB" id="9803667at2"/>
<evidence type="ECO:0000256" key="4">
    <source>
        <dbReference type="ARBA" id="ARBA00022643"/>
    </source>
</evidence>
<gene>
    <name evidence="12" type="primary">ribF</name>
    <name evidence="12" type="ORF">NCTC10168_00731</name>
</gene>
<evidence type="ECO:0000256" key="6">
    <source>
        <dbReference type="ARBA" id="ARBA00022695"/>
    </source>
</evidence>